<evidence type="ECO:0000313" key="7">
    <source>
        <dbReference type="EMBL" id="KAL3793578.1"/>
    </source>
</evidence>
<feature type="region of interest" description="Disordered" evidence="5">
    <location>
        <begin position="44"/>
        <end position="64"/>
    </location>
</feature>
<dbReference type="Pfam" id="PF00732">
    <property type="entry name" value="GMC_oxred_N"/>
    <property type="match status" value="1"/>
</dbReference>
<comment type="caution">
    <text evidence="7">The sequence shown here is derived from an EMBL/GenBank/DDBJ whole genome shotgun (WGS) entry which is preliminary data.</text>
</comment>
<sequence>MFDHPHPSTRRLSTWFEASHYSSGPTECVVRGGDSRDDYYDYDGPTSPQSPTVLHPTVPNSSTNFRVMDVPTGRGWGGTTNVHAGLVVEPDYEGLDADAAWPGMWRGGGALRRASDEVGKALVGDDAWRRRDDRDRDDDIGFRPVVTTSSPDDSGRRVNYFAALVGPLLRCRPELNGRVTFFPGARAERVLFDGDGRAQGVECLVPAKASSSGGGGLRRRVRPHRRGDRRVVMRSRGEIVLCAGAIGSPALLLASGLGNEEDLREAGIAPWYERTPEARAASAAVDGRRSFHRTLPVGRNLRDHVLIPRVFVTPRLDQLTPSLNSIRGIMSLDLPIRTSEGASSNERAMIQLQLADGIQMDRMMPHFAAAAIRRRCTSSSALYYPLRSLLRWMICLFSLASVASSLIDWLVSHSWHGSSFERKESWSRGIGTMSDRPLWFSGFVAEFANPYYHWCGTCAMGEDTAEGKDATEQHQSRTSTRDEIASGDHASSFVVDERLCVRGIAGLRICDASIFPACISAPTALTCAALGHVASAFILDADRVIEK</sequence>
<dbReference type="EMBL" id="JALLAZ020000508">
    <property type="protein sequence ID" value="KAL3793578.1"/>
    <property type="molecule type" value="Genomic_DNA"/>
</dbReference>
<keyword evidence="8" id="KW-1185">Reference proteome</keyword>
<dbReference type="Proteomes" id="UP001530315">
    <property type="component" value="Unassembled WGS sequence"/>
</dbReference>
<evidence type="ECO:0000256" key="5">
    <source>
        <dbReference type="SAM" id="MobiDB-lite"/>
    </source>
</evidence>
<evidence type="ECO:0000256" key="2">
    <source>
        <dbReference type="ARBA" id="ARBA00010790"/>
    </source>
</evidence>
<proteinExistence type="inferred from homology"/>
<dbReference type="PANTHER" id="PTHR11552">
    <property type="entry name" value="GLUCOSE-METHANOL-CHOLINE GMC OXIDOREDUCTASE"/>
    <property type="match status" value="1"/>
</dbReference>
<dbReference type="InterPro" id="IPR012132">
    <property type="entry name" value="GMC_OxRdtase"/>
</dbReference>
<feature type="region of interest" description="Disordered" evidence="5">
    <location>
        <begin position="133"/>
        <end position="152"/>
    </location>
</feature>
<dbReference type="InterPro" id="IPR036188">
    <property type="entry name" value="FAD/NAD-bd_sf"/>
</dbReference>
<reference evidence="7 8" key="1">
    <citation type="submission" date="2024-10" db="EMBL/GenBank/DDBJ databases">
        <title>Updated reference genomes for cyclostephanoid diatoms.</title>
        <authorList>
            <person name="Roberts W.R."/>
            <person name="Alverson A.J."/>
        </authorList>
    </citation>
    <scope>NUCLEOTIDE SEQUENCE [LARGE SCALE GENOMIC DNA]</scope>
    <source>
        <strain evidence="7 8">AJA276-08</strain>
    </source>
</reference>
<dbReference type="InterPro" id="IPR007867">
    <property type="entry name" value="GMC_OxRtase_C"/>
</dbReference>
<dbReference type="PANTHER" id="PTHR11552:SF147">
    <property type="entry name" value="CHOLINE DEHYDROGENASE, MITOCHONDRIAL"/>
    <property type="match status" value="1"/>
</dbReference>
<protein>
    <recommendedName>
        <fullName evidence="6">Glucose-methanol-choline oxidoreductase N-terminal domain-containing protein</fullName>
    </recommendedName>
</protein>
<feature type="domain" description="Glucose-methanol-choline oxidoreductase N-terminal" evidence="6">
    <location>
        <begin position="244"/>
        <end position="258"/>
    </location>
</feature>
<keyword evidence="3" id="KW-0285">Flavoprotein</keyword>
<accession>A0ABD3Q083</accession>
<dbReference type="Pfam" id="PF05199">
    <property type="entry name" value="GMC_oxred_C"/>
    <property type="match status" value="1"/>
</dbReference>
<evidence type="ECO:0000256" key="3">
    <source>
        <dbReference type="ARBA" id="ARBA00022630"/>
    </source>
</evidence>
<evidence type="ECO:0000259" key="6">
    <source>
        <dbReference type="PROSITE" id="PS00624"/>
    </source>
</evidence>
<evidence type="ECO:0000256" key="1">
    <source>
        <dbReference type="ARBA" id="ARBA00001974"/>
    </source>
</evidence>
<gene>
    <name evidence="7" type="ORF">ACHAW5_002858</name>
</gene>
<feature type="compositionally biased region" description="Polar residues" evidence="5">
    <location>
        <begin position="46"/>
        <end position="64"/>
    </location>
</feature>
<evidence type="ECO:0000256" key="4">
    <source>
        <dbReference type="ARBA" id="ARBA00022827"/>
    </source>
</evidence>
<dbReference type="PROSITE" id="PS00624">
    <property type="entry name" value="GMC_OXRED_2"/>
    <property type="match status" value="1"/>
</dbReference>
<evidence type="ECO:0000313" key="8">
    <source>
        <dbReference type="Proteomes" id="UP001530315"/>
    </source>
</evidence>
<dbReference type="AlphaFoldDB" id="A0ABD3Q083"/>
<keyword evidence="4" id="KW-0274">FAD</keyword>
<dbReference type="InterPro" id="IPR000172">
    <property type="entry name" value="GMC_OxRdtase_N"/>
</dbReference>
<feature type="region of interest" description="Disordered" evidence="5">
    <location>
        <begin position="466"/>
        <end position="485"/>
    </location>
</feature>
<name>A0ABD3Q083_9STRA</name>
<dbReference type="SUPFAM" id="SSF51905">
    <property type="entry name" value="FAD/NAD(P)-binding domain"/>
    <property type="match status" value="1"/>
</dbReference>
<comment type="cofactor">
    <cofactor evidence="1">
        <name>FAD</name>
        <dbReference type="ChEBI" id="CHEBI:57692"/>
    </cofactor>
</comment>
<comment type="similarity">
    <text evidence="2">Belongs to the GMC oxidoreductase family.</text>
</comment>
<dbReference type="PIRSF" id="PIRSF000137">
    <property type="entry name" value="Alcohol_oxidase"/>
    <property type="match status" value="1"/>
</dbReference>
<dbReference type="Gene3D" id="3.50.50.60">
    <property type="entry name" value="FAD/NAD(P)-binding domain"/>
    <property type="match status" value="2"/>
</dbReference>
<organism evidence="7 8">
    <name type="scientific">Stephanodiscus triporus</name>
    <dbReference type="NCBI Taxonomy" id="2934178"/>
    <lineage>
        <taxon>Eukaryota</taxon>
        <taxon>Sar</taxon>
        <taxon>Stramenopiles</taxon>
        <taxon>Ochrophyta</taxon>
        <taxon>Bacillariophyta</taxon>
        <taxon>Coscinodiscophyceae</taxon>
        <taxon>Thalassiosirophycidae</taxon>
        <taxon>Stephanodiscales</taxon>
        <taxon>Stephanodiscaceae</taxon>
        <taxon>Stephanodiscus</taxon>
    </lineage>
</organism>